<protein>
    <submittedName>
        <fullName evidence="2">Uncharacterized protein</fullName>
    </submittedName>
</protein>
<organism evidence="2 3">
    <name type="scientific">Monoraphidium neglectum</name>
    <dbReference type="NCBI Taxonomy" id="145388"/>
    <lineage>
        <taxon>Eukaryota</taxon>
        <taxon>Viridiplantae</taxon>
        <taxon>Chlorophyta</taxon>
        <taxon>core chlorophytes</taxon>
        <taxon>Chlorophyceae</taxon>
        <taxon>CS clade</taxon>
        <taxon>Sphaeropleales</taxon>
        <taxon>Selenastraceae</taxon>
        <taxon>Monoraphidium</taxon>
    </lineage>
</organism>
<dbReference type="AlphaFoldDB" id="A0A0D2MQN4"/>
<evidence type="ECO:0000313" key="2">
    <source>
        <dbReference type="EMBL" id="KIZ02737.1"/>
    </source>
</evidence>
<reference evidence="2 3" key="1">
    <citation type="journal article" date="2013" name="BMC Genomics">
        <title>Reconstruction of the lipid metabolism for the microalga Monoraphidium neglectum from its genome sequence reveals characteristics suitable for biofuel production.</title>
        <authorList>
            <person name="Bogen C."/>
            <person name="Al-Dilaimi A."/>
            <person name="Albersmeier A."/>
            <person name="Wichmann J."/>
            <person name="Grundmann M."/>
            <person name="Rupp O."/>
            <person name="Lauersen K.J."/>
            <person name="Blifernez-Klassen O."/>
            <person name="Kalinowski J."/>
            <person name="Goesmann A."/>
            <person name="Mussgnug J.H."/>
            <person name="Kruse O."/>
        </authorList>
    </citation>
    <scope>NUCLEOTIDE SEQUENCE [LARGE SCALE GENOMIC DNA]</scope>
    <source>
        <strain evidence="2 3">SAG 48.87</strain>
    </source>
</reference>
<proteinExistence type="predicted"/>
<feature type="region of interest" description="Disordered" evidence="1">
    <location>
        <begin position="55"/>
        <end position="115"/>
    </location>
</feature>
<name>A0A0D2MQN4_9CHLO</name>
<dbReference type="Proteomes" id="UP000054498">
    <property type="component" value="Unassembled WGS sequence"/>
</dbReference>
<dbReference type="GeneID" id="25738101"/>
<evidence type="ECO:0000256" key="1">
    <source>
        <dbReference type="SAM" id="MobiDB-lite"/>
    </source>
</evidence>
<evidence type="ECO:0000313" key="3">
    <source>
        <dbReference type="Proteomes" id="UP000054498"/>
    </source>
</evidence>
<sequence>MLSIRGSSVQPPRSAGRASAARRVLAPLRAANGGIGEALNSVANAFVKIFSPPQDDAPNGNWEGTTSNFSGRIRHHGPGRPFKDGFSGPKAAAAPGAEAAPAATAPAAEEAGNEPQAAGYVEGAVKSVMDKNFAGKDDKRTVYTAAFNSHNCIRFATAMIVPQLGTGAEGWKGDLHGRKRDGFHIPRS</sequence>
<dbReference type="RefSeq" id="XP_013901756.1">
    <property type="nucleotide sequence ID" value="XM_014046302.1"/>
</dbReference>
<feature type="region of interest" description="Disordered" evidence="1">
    <location>
        <begin position="1"/>
        <end position="20"/>
    </location>
</feature>
<gene>
    <name evidence="2" type="ORF">MNEG_5224</name>
</gene>
<dbReference type="OrthoDB" id="545036at2759"/>
<feature type="compositionally biased region" description="Low complexity" evidence="1">
    <location>
        <begin position="88"/>
        <end position="115"/>
    </location>
</feature>
<keyword evidence="3" id="KW-1185">Reference proteome</keyword>
<dbReference type="KEGG" id="mng:MNEG_5224"/>
<accession>A0A0D2MQN4</accession>
<feature type="compositionally biased region" description="Polar residues" evidence="1">
    <location>
        <begin position="1"/>
        <end position="11"/>
    </location>
</feature>
<dbReference type="EMBL" id="KK100986">
    <property type="protein sequence ID" value="KIZ02737.1"/>
    <property type="molecule type" value="Genomic_DNA"/>
</dbReference>